<evidence type="ECO:0000256" key="4">
    <source>
        <dbReference type="ARBA" id="ARBA00022840"/>
    </source>
</evidence>
<dbReference type="InterPro" id="IPR014017">
    <property type="entry name" value="DNA_helicase_UvrD-like_C"/>
</dbReference>
<dbReference type="GO" id="GO:0003677">
    <property type="term" value="F:DNA binding"/>
    <property type="evidence" value="ECO:0007669"/>
    <property type="project" value="InterPro"/>
</dbReference>
<dbReference type="eggNOG" id="COG0210">
    <property type="taxonomic scope" value="Bacteria"/>
</dbReference>
<proteinExistence type="predicted"/>
<dbReference type="GO" id="GO:0043138">
    <property type="term" value="F:3'-5' DNA helicase activity"/>
    <property type="evidence" value="ECO:0007669"/>
    <property type="project" value="UniProtKB-EC"/>
</dbReference>
<evidence type="ECO:0000256" key="7">
    <source>
        <dbReference type="ARBA" id="ARBA00034808"/>
    </source>
</evidence>
<dbReference type="OrthoDB" id="9810135at2"/>
<gene>
    <name evidence="11" type="ordered locus">Cyan10605_3491</name>
</gene>
<keyword evidence="3 9" id="KW-0347">Helicase</keyword>
<reference evidence="12" key="1">
    <citation type="journal article" date="2013" name="Proc. Natl. Acad. Sci. U.S.A.">
        <title>Improving the coverage of the cyanobacterial phylum using diversity-driven genome sequencing.</title>
        <authorList>
            <person name="Shih P.M."/>
            <person name="Wu D."/>
            <person name="Latifi A."/>
            <person name="Axen S.D."/>
            <person name="Fewer D.P."/>
            <person name="Talla E."/>
            <person name="Calteau A."/>
            <person name="Cai F."/>
            <person name="Tandeau de Marsac N."/>
            <person name="Rippka R."/>
            <person name="Herdman M."/>
            <person name="Sivonen K."/>
            <person name="Coursin T."/>
            <person name="Laurent T."/>
            <person name="Goodwin L."/>
            <person name="Nolan M."/>
            <person name="Davenport K.W."/>
            <person name="Han C.S."/>
            <person name="Rubin E.M."/>
            <person name="Eisen J.A."/>
            <person name="Woyke T."/>
            <person name="Gugger M."/>
            <person name="Kerfeld C.A."/>
        </authorList>
    </citation>
    <scope>NUCLEOTIDE SEQUENCE [LARGE SCALE GENOMIC DNA]</scope>
    <source>
        <strain evidence="12">PCC 10605</strain>
        <plasmid evidence="12">Plasmid pCYAN10605.01</plasmid>
    </source>
</reference>
<dbReference type="SUPFAM" id="SSF52540">
    <property type="entry name" value="P-loop containing nucleoside triphosphate hydrolases"/>
    <property type="match status" value="1"/>
</dbReference>
<dbReference type="InterPro" id="IPR014016">
    <property type="entry name" value="UvrD-like_ATP-bd"/>
</dbReference>
<keyword evidence="1 9" id="KW-0547">Nucleotide-binding</keyword>
<dbReference type="GO" id="GO:0031297">
    <property type="term" value="P:replication fork processing"/>
    <property type="evidence" value="ECO:0007669"/>
    <property type="project" value="TreeGrafter"/>
</dbReference>
<dbReference type="AlphaFoldDB" id="K9Z8K1"/>
<dbReference type="EC" id="5.6.2.4" evidence="7"/>
<feature type="domain" description="UvrD-like helicase ATP-binding" evidence="10">
    <location>
        <begin position="3"/>
        <end position="323"/>
    </location>
</feature>
<comment type="catalytic activity">
    <reaction evidence="6">
        <text>Couples ATP hydrolysis with the unwinding of duplex DNA by translocating in the 3'-5' direction.</text>
        <dbReference type="EC" id="5.6.2.4"/>
    </reaction>
</comment>
<name>K9Z8K1_CYAAP</name>
<evidence type="ECO:0000313" key="11">
    <source>
        <dbReference type="EMBL" id="AFZ55526.1"/>
    </source>
</evidence>
<protein>
    <recommendedName>
        <fullName evidence="7">DNA 3'-5' helicase</fullName>
        <ecNumber evidence="7">5.6.2.4</ecNumber>
    </recommendedName>
</protein>
<keyword evidence="11" id="KW-0614">Plasmid</keyword>
<evidence type="ECO:0000256" key="9">
    <source>
        <dbReference type="PROSITE-ProRule" id="PRU00560"/>
    </source>
</evidence>
<dbReference type="InterPro" id="IPR027417">
    <property type="entry name" value="P-loop_NTPase"/>
</dbReference>
<dbReference type="PANTHER" id="PTHR11070:SF2">
    <property type="entry name" value="ATP-DEPENDENT DNA HELICASE SRS2"/>
    <property type="match status" value="1"/>
</dbReference>
<dbReference type="PANTHER" id="PTHR11070">
    <property type="entry name" value="UVRD / RECB / PCRA DNA HELICASE FAMILY MEMBER"/>
    <property type="match status" value="1"/>
</dbReference>
<sequence length="567" mass="65004">MKWSNYQQKIFESIAPSHNMLIEAVAGSGKTTTIIEIVKLLKKKGLVSRNNGNGLVCAFNKHIEVTLSQKIKGTKFVSKTLNAIGHGILVRHSYPRQIKINTNKYYSICEQVIDYFSPSYLFELKLKGLVNAEYKGKKNGVIGFERLKARRKSDYPYVFDEFNDFVQVVNTCRKEYSKHFLSIEDLQNLMAEYPLEISDYLKKKELHQTIAVEAINKALEYGINSYLNESTIDFSDQLWLPLTMGLFPITKYDWIIVDESQDLNLNQARLIKVLGKSSSTYIFVGDSKQSIYLFNGAKPDCMSLIKKYFNCNKYPLSLCYRCPPNHLKLAKEYNPQIEAFKQEDGLIKQLTITEVRDLVKGCYQTGTEILLISRLNYIFFDVLCQCAFGDKIKVSLLGKDLAGELVKLARQILPSRFTDFSKINQILNGYVEYYSEQMDSSKADYCKCLMSTWRYIEPSTINDLENVLNSVIISEGVIKFGSIHRAKGTESDHVVILGDNLLPYIPTNRELTSKETQQEENLTYVAFTRSKKNLYLVPYTNGNDEHREVELNLNDDNIFGADINYGF</sequence>
<evidence type="ECO:0000313" key="12">
    <source>
        <dbReference type="Proteomes" id="UP000010480"/>
    </source>
</evidence>
<dbReference type="Pfam" id="PF00580">
    <property type="entry name" value="UvrD-helicase"/>
    <property type="match status" value="1"/>
</dbReference>
<keyword evidence="4 9" id="KW-0067">ATP-binding</keyword>
<comment type="catalytic activity">
    <reaction evidence="8">
        <text>ATP + H2O = ADP + phosphate + H(+)</text>
        <dbReference type="Rhea" id="RHEA:13065"/>
        <dbReference type="ChEBI" id="CHEBI:15377"/>
        <dbReference type="ChEBI" id="CHEBI:15378"/>
        <dbReference type="ChEBI" id="CHEBI:30616"/>
        <dbReference type="ChEBI" id="CHEBI:43474"/>
        <dbReference type="ChEBI" id="CHEBI:456216"/>
        <dbReference type="EC" id="5.6.2.4"/>
    </reaction>
</comment>
<feature type="binding site" evidence="9">
    <location>
        <begin position="24"/>
        <end position="31"/>
    </location>
    <ligand>
        <name>ATP</name>
        <dbReference type="ChEBI" id="CHEBI:30616"/>
    </ligand>
</feature>
<dbReference type="GO" id="GO:0005524">
    <property type="term" value="F:ATP binding"/>
    <property type="evidence" value="ECO:0007669"/>
    <property type="project" value="UniProtKB-UniRule"/>
</dbReference>
<dbReference type="Gene3D" id="3.40.50.300">
    <property type="entry name" value="P-loop containing nucleotide triphosphate hydrolases"/>
    <property type="match status" value="2"/>
</dbReference>
<evidence type="ECO:0000256" key="3">
    <source>
        <dbReference type="ARBA" id="ARBA00022806"/>
    </source>
</evidence>
<dbReference type="Proteomes" id="UP000010480">
    <property type="component" value="Plasmid pCYAN10605.01"/>
</dbReference>
<keyword evidence="12" id="KW-1185">Reference proteome</keyword>
<keyword evidence="5" id="KW-0413">Isomerase</keyword>
<dbReference type="InterPro" id="IPR000212">
    <property type="entry name" value="DNA_helicase_UvrD/REP"/>
</dbReference>
<dbReference type="PROSITE" id="PS51198">
    <property type="entry name" value="UVRD_HELICASE_ATP_BIND"/>
    <property type="match status" value="1"/>
</dbReference>
<dbReference type="EMBL" id="CP003948">
    <property type="protein sequence ID" value="AFZ55526.1"/>
    <property type="molecule type" value="Genomic_DNA"/>
</dbReference>
<dbReference type="HOGENOM" id="CLU_034823_0_0_3"/>
<keyword evidence="2 9" id="KW-0378">Hydrolase</keyword>
<accession>K9Z8K1</accession>
<dbReference type="GO" id="GO:0000724">
    <property type="term" value="P:double-strand break repair via homologous recombination"/>
    <property type="evidence" value="ECO:0007669"/>
    <property type="project" value="TreeGrafter"/>
</dbReference>
<evidence type="ECO:0000259" key="10">
    <source>
        <dbReference type="PROSITE" id="PS51198"/>
    </source>
</evidence>
<dbReference type="RefSeq" id="WP_015221244.1">
    <property type="nucleotide sequence ID" value="NC_019777.1"/>
</dbReference>
<dbReference type="Pfam" id="PF13361">
    <property type="entry name" value="UvrD_C"/>
    <property type="match status" value="1"/>
</dbReference>
<evidence type="ECO:0000256" key="1">
    <source>
        <dbReference type="ARBA" id="ARBA00022741"/>
    </source>
</evidence>
<evidence type="ECO:0000256" key="6">
    <source>
        <dbReference type="ARBA" id="ARBA00034617"/>
    </source>
</evidence>
<evidence type="ECO:0000256" key="5">
    <source>
        <dbReference type="ARBA" id="ARBA00023235"/>
    </source>
</evidence>
<evidence type="ECO:0000256" key="2">
    <source>
        <dbReference type="ARBA" id="ARBA00022801"/>
    </source>
</evidence>
<evidence type="ECO:0000256" key="8">
    <source>
        <dbReference type="ARBA" id="ARBA00048988"/>
    </source>
</evidence>
<dbReference type="GO" id="GO:0016887">
    <property type="term" value="F:ATP hydrolysis activity"/>
    <property type="evidence" value="ECO:0007669"/>
    <property type="project" value="RHEA"/>
</dbReference>
<dbReference type="KEGG" id="can:Cyan10605_3491"/>
<organism evidence="11 12">
    <name type="scientific">Cyanobacterium aponinum (strain PCC 10605)</name>
    <dbReference type="NCBI Taxonomy" id="755178"/>
    <lineage>
        <taxon>Bacteria</taxon>
        <taxon>Bacillati</taxon>
        <taxon>Cyanobacteriota</taxon>
        <taxon>Cyanophyceae</taxon>
        <taxon>Oscillatoriophycideae</taxon>
        <taxon>Chroococcales</taxon>
        <taxon>Geminocystaceae</taxon>
        <taxon>Cyanobacterium</taxon>
    </lineage>
</organism>
<geneLocation type="plasmid" evidence="11 12">
    <name>pCYAN10605.01</name>
</geneLocation>